<accession>A0ABX0L1I6</accession>
<keyword evidence="1" id="KW-0732">Signal</keyword>
<comment type="caution">
    <text evidence="2">The sequence shown here is derived from an EMBL/GenBank/DDBJ whole genome shotgun (WGS) entry which is preliminary data.</text>
</comment>
<name>A0ABX0L1I6_9NEIS</name>
<evidence type="ECO:0000313" key="2">
    <source>
        <dbReference type="EMBL" id="NHQ88597.1"/>
    </source>
</evidence>
<dbReference type="Proteomes" id="UP000712570">
    <property type="component" value="Unassembled WGS sequence"/>
</dbReference>
<reference evidence="2 3" key="1">
    <citation type="submission" date="2020-03" db="EMBL/GenBank/DDBJ databases">
        <title>Draft genome sequence of environmentally isolated violet-colored cultures.</title>
        <authorList>
            <person name="Wilson H.S."/>
        </authorList>
    </citation>
    <scope>NUCLEOTIDE SEQUENCE [LARGE SCALE GENOMIC DNA]</scope>
    <source>
        <strain evidence="2 3">HSC-16F04</strain>
    </source>
</reference>
<evidence type="ECO:0000313" key="3">
    <source>
        <dbReference type="Proteomes" id="UP000712570"/>
    </source>
</evidence>
<organism evidence="2 3">
    <name type="scientific">Iodobacter violaceini</name>
    <dbReference type="NCBI Taxonomy" id="3044271"/>
    <lineage>
        <taxon>Bacteria</taxon>
        <taxon>Pseudomonadati</taxon>
        <taxon>Pseudomonadota</taxon>
        <taxon>Betaproteobacteria</taxon>
        <taxon>Neisseriales</taxon>
        <taxon>Chitinibacteraceae</taxon>
        <taxon>Iodobacter</taxon>
    </lineage>
</organism>
<keyword evidence="3" id="KW-1185">Reference proteome</keyword>
<protein>
    <submittedName>
        <fullName evidence="2">Uncharacterized protein</fullName>
    </submittedName>
</protein>
<proteinExistence type="predicted"/>
<feature type="signal peptide" evidence="1">
    <location>
        <begin position="1"/>
        <end position="17"/>
    </location>
</feature>
<dbReference type="EMBL" id="JAAOLX010000019">
    <property type="protein sequence ID" value="NHQ88597.1"/>
    <property type="molecule type" value="Genomic_DNA"/>
</dbReference>
<gene>
    <name evidence="2" type="ORF">HA050_21090</name>
</gene>
<sequence>MKRLLMITALLSNSVFAAPFCPWPVPGSETKRFINLTVVQTIEINDEELRIAFGGGNLGSGHEIKLPIKNRADGLKTLQEMSDTARRCDQPSPHNKT</sequence>
<feature type="chain" id="PRO_5045774819" evidence="1">
    <location>
        <begin position="18"/>
        <end position="97"/>
    </location>
</feature>
<evidence type="ECO:0000256" key="1">
    <source>
        <dbReference type="SAM" id="SignalP"/>
    </source>
</evidence>
<dbReference type="RefSeq" id="WP_166830409.1">
    <property type="nucleotide sequence ID" value="NZ_JAAOLX010000019.1"/>
</dbReference>